<accession>A0A8S3V2E3</accession>
<dbReference type="OrthoDB" id="10397681at2759"/>
<dbReference type="Proteomes" id="UP000683360">
    <property type="component" value="Unassembled WGS sequence"/>
</dbReference>
<dbReference type="EMBL" id="CAJPWZ010003093">
    <property type="protein sequence ID" value="CAG2251553.1"/>
    <property type="molecule type" value="Genomic_DNA"/>
</dbReference>
<proteinExistence type="predicted"/>
<dbReference type="InterPro" id="IPR013783">
    <property type="entry name" value="Ig-like_fold"/>
</dbReference>
<keyword evidence="2" id="KW-1185">Reference proteome</keyword>
<reference evidence="1" key="1">
    <citation type="submission" date="2021-03" db="EMBL/GenBank/DDBJ databases">
        <authorList>
            <person name="Bekaert M."/>
        </authorList>
    </citation>
    <scope>NUCLEOTIDE SEQUENCE</scope>
</reference>
<sequence>MQDTELCVPFTYFKCFISGLLALQISINHNITGLVGKNDTHLTCSFTKDINQNFINVAIIPRSKNGIFPIKEPVVVFPPDKIAILPPSGNYLSGRVTLTNITKVSTTATLRFDNLQCEDEKDYICTVSYVNDLSVVIIDESEPTRIFVKGNDVTFLKCNIHIFDDSLVF</sequence>
<dbReference type="AlphaFoldDB" id="A0A8S3V2E3"/>
<organism evidence="1 2">
    <name type="scientific">Mytilus edulis</name>
    <name type="common">Blue mussel</name>
    <dbReference type="NCBI Taxonomy" id="6550"/>
    <lineage>
        <taxon>Eukaryota</taxon>
        <taxon>Metazoa</taxon>
        <taxon>Spiralia</taxon>
        <taxon>Lophotrochozoa</taxon>
        <taxon>Mollusca</taxon>
        <taxon>Bivalvia</taxon>
        <taxon>Autobranchia</taxon>
        <taxon>Pteriomorphia</taxon>
        <taxon>Mytilida</taxon>
        <taxon>Mytiloidea</taxon>
        <taxon>Mytilidae</taxon>
        <taxon>Mytilinae</taxon>
        <taxon>Mytilus</taxon>
    </lineage>
</organism>
<evidence type="ECO:0000313" key="2">
    <source>
        <dbReference type="Proteomes" id="UP000683360"/>
    </source>
</evidence>
<name>A0A8S3V2E3_MYTED</name>
<gene>
    <name evidence="1" type="ORF">MEDL_63245</name>
</gene>
<protein>
    <submittedName>
        <fullName evidence="1">Uncharacterized protein</fullName>
    </submittedName>
</protein>
<dbReference type="Gene3D" id="2.60.40.10">
    <property type="entry name" value="Immunoglobulins"/>
    <property type="match status" value="1"/>
</dbReference>
<comment type="caution">
    <text evidence="1">The sequence shown here is derived from an EMBL/GenBank/DDBJ whole genome shotgun (WGS) entry which is preliminary data.</text>
</comment>
<evidence type="ECO:0000313" key="1">
    <source>
        <dbReference type="EMBL" id="CAG2251553.1"/>
    </source>
</evidence>